<evidence type="ECO:0000256" key="1">
    <source>
        <dbReference type="SAM" id="Coils"/>
    </source>
</evidence>
<evidence type="ECO:0000313" key="4">
    <source>
        <dbReference type="Proteomes" id="UP000182350"/>
    </source>
</evidence>
<evidence type="ECO:0000313" key="3">
    <source>
        <dbReference type="EMBL" id="SFX31126.1"/>
    </source>
</evidence>
<keyword evidence="2" id="KW-0472">Membrane</keyword>
<dbReference type="EMBL" id="FPJW01000003">
    <property type="protein sequence ID" value="SFX31126.1"/>
    <property type="molecule type" value="Genomic_DNA"/>
</dbReference>
<dbReference type="RefSeq" id="WP_072325455.1">
    <property type="nucleotide sequence ID" value="NZ_FPJW01000003.1"/>
</dbReference>
<keyword evidence="4" id="KW-1185">Reference proteome</keyword>
<keyword evidence="2" id="KW-1133">Transmembrane helix</keyword>
<keyword evidence="2" id="KW-0812">Transmembrane</keyword>
<gene>
    <name evidence="3" type="ORF">SAMN02745752_01215</name>
</gene>
<dbReference type="AlphaFoldDB" id="A0A1K1W151"/>
<protein>
    <submittedName>
        <fullName evidence="3">Uncharacterized protein</fullName>
    </submittedName>
</protein>
<sequence>MEKKPNYGLARERKNSESDKVKLEYANLKIEQERVKLQQMKADLHFKWIRNISLLASLITAILSVAFNYVNPKKQIFLAFAFRDKTWRMDICT</sequence>
<proteinExistence type="predicted"/>
<keyword evidence="1" id="KW-0175">Coiled coil</keyword>
<accession>A0A1K1W151</accession>
<organism evidence="3 4">
    <name type="scientific">Marinospirillum alkaliphilum DSM 21637</name>
    <dbReference type="NCBI Taxonomy" id="1122209"/>
    <lineage>
        <taxon>Bacteria</taxon>
        <taxon>Pseudomonadati</taxon>
        <taxon>Pseudomonadota</taxon>
        <taxon>Gammaproteobacteria</taxon>
        <taxon>Oceanospirillales</taxon>
        <taxon>Oceanospirillaceae</taxon>
        <taxon>Marinospirillum</taxon>
    </lineage>
</organism>
<feature type="coiled-coil region" evidence="1">
    <location>
        <begin position="11"/>
        <end position="43"/>
    </location>
</feature>
<feature type="transmembrane region" description="Helical" evidence="2">
    <location>
        <begin position="48"/>
        <end position="70"/>
    </location>
</feature>
<reference evidence="3 4" key="1">
    <citation type="submission" date="2016-11" db="EMBL/GenBank/DDBJ databases">
        <authorList>
            <person name="Jaros S."/>
            <person name="Januszkiewicz K."/>
            <person name="Wedrychowicz H."/>
        </authorList>
    </citation>
    <scope>NUCLEOTIDE SEQUENCE [LARGE SCALE GENOMIC DNA]</scope>
    <source>
        <strain evidence="3 4">DSM 21637</strain>
    </source>
</reference>
<name>A0A1K1W151_9GAMM</name>
<evidence type="ECO:0000256" key="2">
    <source>
        <dbReference type="SAM" id="Phobius"/>
    </source>
</evidence>
<dbReference type="Proteomes" id="UP000182350">
    <property type="component" value="Unassembled WGS sequence"/>
</dbReference>